<protein>
    <submittedName>
        <fullName evidence="1">Uncharacterized protein</fullName>
    </submittedName>
</protein>
<organism evidence="1 2">
    <name type="scientific">Umbelopsis vinacea</name>
    <dbReference type="NCBI Taxonomy" id="44442"/>
    <lineage>
        <taxon>Eukaryota</taxon>
        <taxon>Fungi</taxon>
        <taxon>Fungi incertae sedis</taxon>
        <taxon>Mucoromycota</taxon>
        <taxon>Mucoromycotina</taxon>
        <taxon>Umbelopsidomycetes</taxon>
        <taxon>Umbelopsidales</taxon>
        <taxon>Umbelopsidaceae</taxon>
        <taxon>Umbelopsis</taxon>
    </lineage>
</organism>
<comment type="caution">
    <text evidence="1">The sequence shown here is derived from an EMBL/GenBank/DDBJ whole genome shotgun (WGS) entry which is preliminary data.</text>
</comment>
<keyword evidence="2" id="KW-1185">Reference proteome</keyword>
<reference evidence="1" key="1">
    <citation type="submission" date="2020-12" db="EMBL/GenBank/DDBJ databases">
        <title>Metabolic potential, ecology and presence of endohyphal bacteria is reflected in genomic diversity of Mucoromycotina.</title>
        <authorList>
            <person name="Muszewska A."/>
            <person name="Okrasinska A."/>
            <person name="Steczkiewicz K."/>
            <person name="Drgas O."/>
            <person name="Orlowska M."/>
            <person name="Perlinska-Lenart U."/>
            <person name="Aleksandrzak-Piekarczyk T."/>
            <person name="Szatraj K."/>
            <person name="Zielenkiewicz U."/>
            <person name="Pilsyk S."/>
            <person name="Malc E."/>
            <person name="Mieczkowski P."/>
            <person name="Kruszewska J.S."/>
            <person name="Biernat P."/>
            <person name="Pawlowska J."/>
        </authorList>
    </citation>
    <scope>NUCLEOTIDE SEQUENCE</scope>
    <source>
        <strain evidence="1">WA0000051536</strain>
    </source>
</reference>
<evidence type="ECO:0000313" key="1">
    <source>
        <dbReference type="EMBL" id="KAG2172653.1"/>
    </source>
</evidence>
<accession>A0A8H7PEW6</accession>
<name>A0A8H7PEW6_9FUNG</name>
<proteinExistence type="predicted"/>
<sequence>MPNLPDRWLVTGKSEVHDENPVMFTDAYMTPASDCLTIWTRPYSDRPRYSARIESIFRAIDDGTLIPSSVLTDRQIKGIQAQTGTDFQQILNEKTLDNRPLSTVSNRSFRQLMDHSTPLNTPD</sequence>
<dbReference type="EMBL" id="JAEPRA010000022">
    <property type="protein sequence ID" value="KAG2172653.1"/>
    <property type="molecule type" value="Genomic_DNA"/>
</dbReference>
<dbReference type="AlphaFoldDB" id="A0A8H7PEW6"/>
<dbReference type="Proteomes" id="UP000612746">
    <property type="component" value="Unassembled WGS sequence"/>
</dbReference>
<evidence type="ECO:0000313" key="2">
    <source>
        <dbReference type="Proteomes" id="UP000612746"/>
    </source>
</evidence>
<gene>
    <name evidence="1" type="ORF">INT44_002668</name>
</gene>